<sequence length="152" mass="17634">MEHERLGIWDRTVKSLEDVLYREWSKRNLGGTGNIYVKERILEVPWMKFNKVVLTLLDSISSERSIFLGCNIEYMRSEWIGKVACHLARSNSSANHTKKSTRAMISHEITVSPQTMHADRVGQNDSDVYMFPHTPRFVLHLVIYALHGFPFL</sequence>
<dbReference type="Proteomes" id="UP001152300">
    <property type="component" value="Unassembled WGS sequence"/>
</dbReference>
<comment type="caution">
    <text evidence="1">The sequence shown here is derived from an EMBL/GenBank/DDBJ whole genome shotgun (WGS) entry which is preliminary data.</text>
</comment>
<dbReference type="EMBL" id="JAPEIS010000015">
    <property type="protein sequence ID" value="KAJ8058991.1"/>
    <property type="molecule type" value="Genomic_DNA"/>
</dbReference>
<dbReference type="AlphaFoldDB" id="A0A9X0AA74"/>
<gene>
    <name evidence="1" type="ORF">OCU04_011973</name>
</gene>
<protein>
    <submittedName>
        <fullName evidence="1">Uncharacterized protein</fullName>
    </submittedName>
</protein>
<organism evidence="1 2">
    <name type="scientific">Sclerotinia nivalis</name>
    <dbReference type="NCBI Taxonomy" id="352851"/>
    <lineage>
        <taxon>Eukaryota</taxon>
        <taxon>Fungi</taxon>
        <taxon>Dikarya</taxon>
        <taxon>Ascomycota</taxon>
        <taxon>Pezizomycotina</taxon>
        <taxon>Leotiomycetes</taxon>
        <taxon>Helotiales</taxon>
        <taxon>Sclerotiniaceae</taxon>
        <taxon>Sclerotinia</taxon>
    </lineage>
</organism>
<keyword evidence="2" id="KW-1185">Reference proteome</keyword>
<evidence type="ECO:0000313" key="2">
    <source>
        <dbReference type="Proteomes" id="UP001152300"/>
    </source>
</evidence>
<accession>A0A9X0AA74</accession>
<name>A0A9X0AA74_9HELO</name>
<reference evidence="1" key="1">
    <citation type="submission" date="2022-11" db="EMBL/GenBank/DDBJ databases">
        <title>Genome Resource of Sclerotinia nivalis Strain SnTB1, a Plant Pathogen Isolated from American Ginseng.</title>
        <authorList>
            <person name="Fan S."/>
        </authorList>
    </citation>
    <scope>NUCLEOTIDE SEQUENCE</scope>
    <source>
        <strain evidence="1">SnTB1</strain>
    </source>
</reference>
<evidence type="ECO:0000313" key="1">
    <source>
        <dbReference type="EMBL" id="KAJ8058991.1"/>
    </source>
</evidence>
<proteinExistence type="predicted"/>